<gene>
    <name evidence="1" type="ORF">CDL12_23565</name>
</gene>
<dbReference type="AlphaFoldDB" id="A0A2G9GF38"/>
<sequence length="110" mass="12695">MFCFSLKKGTRAYLGKSSNSIQFALKRKLYRDTSLTCYTRITLNIITIPTSSPLNKAQECELKEINCTTVHCIQKWVAFFLDIIIIIMSVDCRGLCGYVLRWSKMKSWVV</sequence>
<keyword evidence="2" id="KW-1185">Reference proteome</keyword>
<dbReference type="Proteomes" id="UP000231279">
    <property type="component" value="Unassembled WGS sequence"/>
</dbReference>
<organism evidence="1 2">
    <name type="scientific">Handroanthus impetiginosus</name>
    <dbReference type="NCBI Taxonomy" id="429701"/>
    <lineage>
        <taxon>Eukaryota</taxon>
        <taxon>Viridiplantae</taxon>
        <taxon>Streptophyta</taxon>
        <taxon>Embryophyta</taxon>
        <taxon>Tracheophyta</taxon>
        <taxon>Spermatophyta</taxon>
        <taxon>Magnoliopsida</taxon>
        <taxon>eudicotyledons</taxon>
        <taxon>Gunneridae</taxon>
        <taxon>Pentapetalae</taxon>
        <taxon>asterids</taxon>
        <taxon>lamiids</taxon>
        <taxon>Lamiales</taxon>
        <taxon>Bignoniaceae</taxon>
        <taxon>Crescentiina</taxon>
        <taxon>Tabebuia alliance</taxon>
        <taxon>Handroanthus</taxon>
    </lineage>
</organism>
<evidence type="ECO:0000313" key="2">
    <source>
        <dbReference type="Proteomes" id="UP000231279"/>
    </source>
</evidence>
<proteinExistence type="predicted"/>
<reference evidence="2" key="1">
    <citation type="journal article" date="2018" name="Gigascience">
        <title>Genome assembly of the Pink Ipe (Handroanthus impetiginosus, Bignoniaceae), a highly valued, ecologically keystone Neotropical timber forest tree.</title>
        <authorList>
            <person name="Silva-Junior O.B."/>
            <person name="Grattapaglia D."/>
            <person name="Novaes E."/>
            <person name="Collevatti R.G."/>
        </authorList>
    </citation>
    <scope>NUCLEOTIDE SEQUENCE [LARGE SCALE GENOMIC DNA]</scope>
    <source>
        <strain evidence="2">cv. UFG-1</strain>
    </source>
</reference>
<name>A0A2G9GF38_9LAMI</name>
<accession>A0A2G9GF38</accession>
<dbReference type="EMBL" id="NKXS01005350">
    <property type="protein sequence ID" value="PIN03906.1"/>
    <property type="molecule type" value="Genomic_DNA"/>
</dbReference>
<protein>
    <submittedName>
        <fullName evidence="1">Uncharacterized protein</fullName>
    </submittedName>
</protein>
<evidence type="ECO:0000313" key="1">
    <source>
        <dbReference type="EMBL" id="PIN03906.1"/>
    </source>
</evidence>
<comment type="caution">
    <text evidence="1">The sequence shown here is derived from an EMBL/GenBank/DDBJ whole genome shotgun (WGS) entry which is preliminary data.</text>
</comment>